<comment type="cofactor">
    <cofactor evidence="5">
        <name>Zn(2+)</name>
        <dbReference type="ChEBI" id="CHEBI:29105"/>
    </cofactor>
    <text evidence="5">Binds 1 zinc ion per subunit.</text>
</comment>
<evidence type="ECO:0000313" key="9">
    <source>
        <dbReference type="EMBL" id="ACZ08664.1"/>
    </source>
</evidence>
<dbReference type="Pfam" id="PF20511">
    <property type="entry name" value="PMI_typeI_cat"/>
    <property type="match status" value="1"/>
</dbReference>
<keyword evidence="1 5" id="KW-0479">Metal-binding</keyword>
<dbReference type="Proteomes" id="UP000000845">
    <property type="component" value="Chromosome"/>
</dbReference>
<evidence type="ECO:0000256" key="2">
    <source>
        <dbReference type="ARBA" id="ARBA00022833"/>
    </source>
</evidence>
<dbReference type="InterPro" id="IPR011051">
    <property type="entry name" value="RmlC_Cupin_sf"/>
</dbReference>
<evidence type="ECO:0000313" key="10">
    <source>
        <dbReference type="Proteomes" id="UP000000845"/>
    </source>
</evidence>
<dbReference type="InterPro" id="IPR014628">
    <property type="entry name" value="Man6P_isomerase_Firm_short"/>
</dbReference>
<dbReference type="SUPFAM" id="SSF51182">
    <property type="entry name" value="RmlC-like cupins"/>
    <property type="match status" value="1"/>
</dbReference>
<feature type="active site" evidence="6">
    <location>
        <position position="199"/>
    </location>
</feature>
<evidence type="ECO:0000259" key="7">
    <source>
        <dbReference type="Pfam" id="PF20511"/>
    </source>
</evidence>
<dbReference type="GO" id="GO:0004476">
    <property type="term" value="F:mannose-6-phosphate isomerase activity"/>
    <property type="evidence" value="ECO:0007669"/>
    <property type="project" value="InterPro"/>
</dbReference>
<keyword evidence="2 5" id="KW-0862">Zinc</keyword>
<dbReference type="InterPro" id="IPR049071">
    <property type="entry name" value="MPI_cupin_dom"/>
</dbReference>
<feature type="binding site" evidence="5">
    <location>
        <position position="178"/>
    </location>
    <ligand>
        <name>Zn(2+)</name>
        <dbReference type="ChEBI" id="CHEBI:29105"/>
    </ligand>
</feature>
<feature type="binding site" evidence="5">
    <location>
        <position position="103"/>
    </location>
    <ligand>
        <name>Zn(2+)</name>
        <dbReference type="ChEBI" id="CHEBI:29105"/>
    </ligand>
</feature>
<dbReference type="HOGENOM" id="CLU_020529_0_1_0"/>
<keyword evidence="10" id="KW-1185">Reference proteome</keyword>
<keyword evidence="9" id="KW-0413">Isomerase</keyword>
<proteinExistence type="predicted"/>
<evidence type="ECO:0000256" key="6">
    <source>
        <dbReference type="PIRSR" id="PIRSR036894-2"/>
    </source>
</evidence>
<dbReference type="PANTHER" id="PTHR42742:SF3">
    <property type="entry name" value="FRUCTOKINASE"/>
    <property type="match status" value="1"/>
</dbReference>
<evidence type="ECO:0000256" key="4">
    <source>
        <dbReference type="ARBA" id="ARBA00030762"/>
    </source>
</evidence>
<dbReference type="Pfam" id="PF21621">
    <property type="entry name" value="MPI_cupin_dom"/>
    <property type="match status" value="1"/>
</dbReference>
<feature type="domain" description="Mannose-6-phosphate isomerase cupin" evidence="8">
    <location>
        <begin position="242"/>
        <end position="317"/>
    </location>
</feature>
<dbReference type="GO" id="GO:0005975">
    <property type="term" value="P:carbohydrate metabolic process"/>
    <property type="evidence" value="ECO:0007669"/>
    <property type="project" value="InterPro"/>
</dbReference>
<sequence>MLYPLRFKKVFIDKIWGGDALENVLGMDIPAGRKIGESWEISAHSHGMSIVENGELAGKTLQEVLDEYKGELVGDKVYNEYKNLFPLLIKYLDVNDRLSIQVHPSDEYAMKHENELGKSESWYVIEASDDAKLILGMKDGMTKEKFVEKAKKNDFDDMFDIKPVKKGDFIDINPGTVHASLEGSILIAEIQENSDVTYRIYDFDREENGVKRELHIDKAAEVIDFGMKVNIISGNLSGAETKKRLVEKKYYTIDKIKLDNTDMEDINGESMIIYSILDGTGKIKYEKGELEIKKGESILIPVNVKVNIEGNLELLRTII</sequence>
<reference evidence="10" key="1">
    <citation type="submission" date="2009-09" db="EMBL/GenBank/DDBJ databases">
        <title>The complete chromosome of Sebaldella termitidis ATCC 33386.</title>
        <authorList>
            <consortium name="US DOE Joint Genome Institute (JGI-PGF)"/>
            <person name="Lucas S."/>
            <person name="Copeland A."/>
            <person name="Lapidus A."/>
            <person name="Glavina del Rio T."/>
            <person name="Dalin E."/>
            <person name="Tice H."/>
            <person name="Bruce D."/>
            <person name="Goodwin L."/>
            <person name="Pitluck S."/>
            <person name="Kyrpides N."/>
            <person name="Mavromatis K."/>
            <person name="Ivanova N."/>
            <person name="Mikhailova N."/>
            <person name="Sims D."/>
            <person name="Meincke L."/>
            <person name="Brettin T."/>
            <person name="Detter J.C."/>
            <person name="Han C."/>
            <person name="Larimer F."/>
            <person name="Land M."/>
            <person name="Hauser L."/>
            <person name="Markowitz V."/>
            <person name="Cheng J.F."/>
            <person name="Hugenholtz P."/>
            <person name="Woyke T."/>
            <person name="Wu D."/>
            <person name="Eisen J.A."/>
        </authorList>
    </citation>
    <scope>NUCLEOTIDE SEQUENCE [LARGE SCALE GENOMIC DNA]</scope>
    <source>
        <strain evidence="10">ATCC 33386 / NCTC 11300</strain>
    </source>
</reference>
<organism evidence="9 10">
    <name type="scientific">Sebaldella termitidis (strain ATCC 33386 / NCTC 11300)</name>
    <dbReference type="NCBI Taxonomy" id="526218"/>
    <lineage>
        <taxon>Bacteria</taxon>
        <taxon>Fusobacteriati</taxon>
        <taxon>Fusobacteriota</taxon>
        <taxon>Fusobacteriia</taxon>
        <taxon>Fusobacteriales</taxon>
        <taxon>Leptotrichiaceae</taxon>
        <taxon>Sebaldella</taxon>
    </lineage>
</organism>
<dbReference type="AlphaFoldDB" id="D1AIX6"/>
<dbReference type="CDD" id="cd07010">
    <property type="entry name" value="cupin_PMI_type_I_N_bac"/>
    <property type="match status" value="1"/>
</dbReference>
<name>D1AIX6_SEBTE</name>
<reference evidence="9 10" key="2">
    <citation type="journal article" date="2010" name="Stand. Genomic Sci.">
        <title>Complete genome sequence of Sebaldella termitidis type strain (NCTC 11300).</title>
        <authorList>
            <person name="Harmon-Smith M."/>
            <person name="Celia L."/>
            <person name="Chertkov O."/>
            <person name="Lapidus A."/>
            <person name="Copeland A."/>
            <person name="Glavina Del Rio T."/>
            <person name="Nolan M."/>
            <person name="Lucas S."/>
            <person name="Tice H."/>
            <person name="Cheng J.F."/>
            <person name="Han C."/>
            <person name="Detter J.C."/>
            <person name="Bruce D."/>
            <person name="Goodwin L."/>
            <person name="Pitluck S."/>
            <person name="Pati A."/>
            <person name="Liolios K."/>
            <person name="Ivanova N."/>
            <person name="Mavromatis K."/>
            <person name="Mikhailova N."/>
            <person name="Chen A."/>
            <person name="Palaniappan K."/>
            <person name="Land M."/>
            <person name="Hauser L."/>
            <person name="Chang Y.J."/>
            <person name="Jeffries C.D."/>
            <person name="Brettin T."/>
            <person name="Goker M."/>
            <person name="Beck B."/>
            <person name="Bristow J."/>
            <person name="Eisen J.A."/>
            <person name="Markowitz V."/>
            <person name="Hugenholtz P."/>
            <person name="Kyrpides N.C."/>
            <person name="Klenk H.P."/>
            <person name="Chen F."/>
        </authorList>
    </citation>
    <scope>NUCLEOTIDE SEQUENCE [LARGE SCALE GENOMIC DNA]</scope>
    <source>
        <strain evidence="10">ATCC 33386 / NCTC 11300</strain>
    </source>
</reference>
<protein>
    <recommendedName>
        <fullName evidence="3">Phosphohexomutase</fullName>
    </recommendedName>
    <alternativeName>
        <fullName evidence="4">Phosphomannose isomerase</fullName>
    </alternativeName>
</protein>
<feature type="binding site" evidence="5">
    <location>
        <position position="120"/>
    </location>
    <ligand>
        <name>Zn(2+)</name>
        <dbReference type="ChEBI" id="CHEBI:29105"/>
    </ligand>
</feature>
<dbReference type="STRING" id="526218.Sterm_1806"/>
<dbReference type="KEGG" id="str:Sterm_1806"/>
<accession>D1AIX6</accession>
<evidence type="ECO:0000259" key="8">
    <source>
        <dbReference type="Pfam" id="PF21621"/>
    </source>
</evidence>
<dbReference type="Gene3D" id="2.60.120.10">
    <property type="entry name" value="Jelly Rolls"/>
    <property type="match status" value="2"/>
</dbReference>
<feature type="domain" description="Phosphomannose isomerase type I catalytic" evidence="7">
    <location>
        <begin position="6"/>
        <end position="111"/>
    </location>
</feature>
<dbReference type="RefSeq" id="WP_012861258.1">
    <property type="nucleotide sequence ID" value="NC_013517.1"/>
</dbReference>
<evidence type="ECO:0000256" key="5">
    <source>
        <dbReference type="PIRSR" id="PIRSR036894-1"/>
    </source>
</evidence>
<dbReference type="GO" id="GO:0008270">
    <property type="term" value="F:zinc ion binding"/>
    <property type="evidence" value="ECO:0007669"/>
    <property type="project" value="InterPro"/>
</dbReference>
<evidence type="ECO:0000256" key="3">
    <source>
        <dbReference type="ARBA" id="ARBA00029741"/>
    </source>
</evidence>
<evidence type="ECO:0000256" key="1">
    <source>
        <dbReference type="ARBA" id="ARBA00022723"/>
    </source>
</evidence>
<dbReference type="EMBL" id="CP001739">
    <property type="protein sequence ID" value="ACZ08664.1"/>
    <property type="molecule type" value="Genomic_DNA"/>
</dbReference>
<dbReference type="PIRSF" id="PIRSF036894">
    <property type="entry name" value="PMI_Firm_short"/>
    <property type="match status" value="1"/>
</dbReference>
<dbReference type="eggNOG" id="COG1482">
    <property type="taxonomic scope" value="Bacteria"/>
</dbReference>
<gene>
    <name evidence="9" type="ordered locus">Sterm_1806</name>
</gene>
<dbReference type="PANTHER" id="PTHR42742">
    <property type="entry name" value="TRANSCRIPTIONAL REPRESSOR MPRA"/>
    <property type="match status" value="1"/>
</dbReference>
<dbReference type="InterPro" id="IPR051804">
    <property type="entry name" value="Carb_Metab_Reg_Kinase/Isom"/>
</dbReference>
<dbReference type="InterPro" id="IPR046457">
    <property type="entry name" value="PMI_typeI_cat"/>
</dbReference>
<dbReference type="InterPro" id="IPR014710">
    <property type="entry name" value="RmlC-like_jellyroll"/>
</dbReference>